<keyword evidence="7 11" id="KW-0472">Membrane</keyword>
<dbReference type="InterPro" id="IPR033479">
    <property type="entry name" value="dCache_1"/>
</dbReference>
<dbReference type="GO" id="GO:0007165">
    <property type="term" value="P:signal transduction"/>
    <property type="evidence" value="ECO:0007669"/>
    <property type="project" value="UniProtKB-KW"/>
</dbReference>
<dbReference type="PANTHER" id="PTHR32089">
    <property type="entry name" value="METHYL-ACCEPTING CHEMOTAXIS PROTEIN MCPB"/>
    <property type="match status" value="1"/>
</dbReference>
<evidence type="ECO:0000313" key="15">
    <source>
        <dbReference type="EMBL" id="OKL42795.1"/>
    </source>
</evidence>
<proteinExistence type="inferred from homology"/>
<evidence type="ECO:0000256" key="4">
    <source>
        <dbReference type="ARBA" id="ARBA00022519"/>
    </source>
</evidence>
<feature type="domain" description="Methyl-accepting transducer" evidence="12">
    <location>
        <begin position="483"/>
        <end position="705"/>
    </location>
</feature>
<dbReference type="PANTHER" id="PTHR32089:SF112">
    <property type="entry name" value="LYSOZYME-LIKE PROTEIN-RELATED"/>
    <property type="match status" value="1"/>
</dbReference>
<evidence type="ECO:0000256" key="2">
    <source>
        <dbReference type="ARBA" id="ARBA00022475"/>
    </source>
</evidence>
<organism evidence="15 16">
    <name type="scientific">Pseudovibrio exalbescens</name>
    <dbReference type="NCBI Taxonomy" id="197461"/>
    <lineage>
        <taxon>Bacteria</taxon>
        <taxon>Pseudomonadati</taxon>
        <taxon>Pseudomonadota</taxon>
        <taxon>Alphaproteobacteria</taxon>
        <taxon>Hyphomicrobiales</taxon>
        <taxon>Stappiaceae</taxon>
        <taxon>Pseudovibrio</taxon>
    </lineage>
</organism>
<gene>
    <name evidence="15" type="ORF">A3843_16610</name>
</gene>
<dbReference type="RefSeq" id="WP_028481913.1">
    <property type="nucleotide sequence ID" value="NZ_LVVZ01000032.1"/>
</dbReference>
<evidence type="ECO:0000256" key="5">
    <source>
        <dbReference type="ARBA" id="ARBA00022692"/>
    </source>
</evidence>
<dbReference type="SUPFAM" id="SSF58104">
    <property type="entry name" value="Methyl-accepting chemotaxis protein (MCP) signaling domain"/>
    <property type="match status" value="1"/>
</dbReference>
<accession>A0A1U7JDL4</accession>
<dbReference type="SMART" id="SM00304">
    <property type="entry name" value="HAMP"/>
    <property type="match status" value="1"/>
</dbReference>
<dbReference type="GO" id="GO:0005886">
    <property type="term" value="C:plasma membrane"/>
    <property type="evidence" value="ECO:0007669"/>
    <property type="project" value="UniProtKB-SubCell"/>
</dbReference>
<evidence type="ECO:0000256" key="6">
    <source>
        <dbReference type="ARBA" id="ARBA00022989"/>
    </source>
</evidence>
<dbReference type="InterPro" id="IPR000727">
    <property type="entry name" value="T_SNARE_dom"/>
</dbReference>
<keyword evidence="3" id="KW-0145">Chemotaxis</keyword>
<evidence type="ECO:0000256" key="8">
    <source>
        <dbReference type="ARBA" id="ARBA00023224"/>
    </source>
</evidence>
<keyword evidence="8 10" id="KW-0807">Transducer</keyword>
<dbReference type="InterPro" id="IPR004089">
    <property type="entry name" value="MCPsignal_dom"/>
</dbReference>
<evidence type="ECO:0000256" key="3">
    <source>
        <dbReference type="ARBA" id="ARBA00022500"/>
    </source>
</evidence>
<dbReference type="GO" id="GO:0006935">
    <property type="term" value="P:chemotaxis"/>
    <property type="evidence" value="ECO:0007669"/>
    <property type="project" value="UniProtKB-KW"/>
</dbReference>
<feature type="transmembrane region" description="Helical" evidence="11">
    <location>
        <begin position="25"/>
        <end position="47"/>
    </location>
</feature>
<keyword evidence="4" id="KW-0997">Cell inner membrane</keyword>
<dbReference type="STRING" id="197461.A3843_16610"/>
<dbReference type="Pfam" id="PF00015">
    <property type="entry name" value="MCPsignal"/>
    <property type="match status" value="1"/>
</dbReference>
<dbReference type="Gene3D" id="6.10.340.10">
    <property type="match status" value="1"/>
</dbReference>
<evidence type="ECO:0000256" key="7">
    <source>
        <dbReference type="ARBA" id="ARBA00023136"/>
    </source>
</evidence>
<evidence type="ECO:0000256" key="1">
    <source>
        <dbReference type="ARBA" id="ARBA00004429"/>
    </source>
</evidence>
<dbReference type="Pfam" id="PF02743">
    <property type="entry name" value="dCache_1"/>
    <property type="match status" value="1"/>
</dbReference>
<evidence type="ECO:0000259" key="14">
    <source>
        <dbReference type="PROSITE" id="PS50885"/>
    </source>
</evidence>
<comment type="caution">
    <text evidence="15">The sequence shown here is derived from an EMBL/GenBank/DDBJ whole genome shotgun (WGS) entry which is preliminary data.</text>
</comment>
<comment type="subcellular location">
    <subcellularLocation>
        <location evidence="1">Cell inner membrane</location>
        <topology evidence="1">Multi-pass membrane protein</topology>
    </subcellularLocation>
</comment>
<evidence type="ECO:0000256" key="11">
    <source>
        <dbReference type="SAM" id="Phobius"/>
    </source>
</evidence>
<protein>
    <submittedName>
        <fullName evidence="15">Chemotaxis protein</fullName>
    </submittedName>
</protein>
<evidence type="ECO:0000256" key="10">
    <source>
        <dbReference type="PROSITE-ProRule" id="PRU00284"/>
    </source>
</evidence>
<dbReference type="AlphaFoldDB" id="A0A1U7JDL4"/>
<evidence type="ECO:0000256" key="9">
    <source>
        <dbReference type="ARBA" id="ARBA00029447"/>
    </source>
</evidence>
<sequence>MRENTAKTSGSGGSTRQNRFYKIGFRLPIVMVGLAIVSSLVIGFLAYNSGQASLTEAQQGELKLLAESRRNLLDMRLTQIRADIKRIATGTAMQTAMTDLQTAYRNVGEDRAEVLEFYRPDGSTVEDRLAVNGDGNSTMYSWRHANVHGDFVTNYQNGGYADILVFNNDGEILYTVTKSAELFESINNPEINKSGLGEVYRKAAEAEDGSVIMSSYAAYDLAGGEPSLFIATPVFLHGMAGASREGVVVIRLNVDFFDSVLADRNGLGETGQSYLVSDQGVVLSNKPLSAEPTALKETLSADVLKVLHDGNDNQKGLVDRFIQADGKFMVGAPLEASDKHAIVVAEASVDEALAGVYQLASSVFWSSIGVLVAIAIVGYFFARQISSPLGNLGRTIQKIEEGDLEIDVQEAARKDEIGDIGRAVLNFRDGLKRARELDAEQARTQQERIERGRYVDELTHKFDESVRQILGSVRDAGSTLQTTANSMASMSERTNAEAQTVSSASEQSLVNLQAVAGAAEELSATVGEIDREVRRSADISAQAAEMAVNAEGSVTGLMEAAQRIGEVVSIINDIADQTNLLALNATIEAARAGEAGKGFAVVAAEVKGLANQTGQATGEIGVQIQAVQSETEKAVMAIKEISQVIGTINEVATAIAGAVEEQAATATDISGNIQQVTAGSTEVTQAITKVSSIAGDTGTEAGNVLSASTHLAEQSDALRVLVENYLNDIRAA</sequence>
<dbReference type="PROSITE" id="PS50111">
    <property type="entry name" value="CHEMOTAXIS_TRANSDUC_2"/>
    <property type="match status" value="1"/>
</dbReference>
<dbReference type="Proteomes" id="UP000185783">
    <property type="component" value="Unassembled WGS sequence"/>
</dbReference>
<dbReference type="EMBL" id="LVVZ01000032">
    <property type="protein sequence ID" value="OKL42795.1"/>
    <property type="molecule type" value="Genomic_DNA"/>
</dbReference>
<feature type="domain" description="HAMP" evidence="14">
    <location>
        <begin position="383"/>
        <end position="436"/>
    </location>
</feature>
<keyword evidence="6 11" id="KW-1133">Transmembrane helix</keyword>
<dbReference type="PROSITE" id="PS50192">
    <property type="entry name" value="T_SNARE"/>
    <property type="match status" value="1"/>
</dbReference>
<evidence type="ECO:0000259" key="12">
    <source>
        <dbReference type="PROSITE" id="PS50111"/>
    </source>
</evidence>
<dbReference type="InterPro" id="IPR003660">
    <property type="entry name" value="HAMP_dom"/>
</dbReference>
<name>A0A1U7JDL4_9HYPH</name>
<reference evidence="15 16" key="1">
    <citation type="submission" date="2016-03" db="EMBL/GenBank/DDBJ databases">
        <title>Genome sequence of Nesiotobacter sp. nov., a moderately halophilic alphaproteobacterium isolated from the Yellow Sea, China.</title>
        <authorList>
            <person name="Zhang G."/>
            <person name="Zhang R."/>
        </authorList>
    </citation>
    <scope>NUCLEOTIDE SEQUENCE [LARGE SCALE GENOMIC DNA]</scope>
    <source>
        <strain evidence="15 16">WB1-6</strain>
    </source>
</reference>
<dbReference type="SMART" id="SM00283">
    <property type="entry name" value="MA"/>
    <property type="match status" value="1"/>
</dbReference>
<evidence type="ECO:0000313" key="16">
    <source>
        <dbReference type="Proteomes" id="UP000185783"/>
    </source>
</evidence>
<keyword evidence="5 11" id="KW-0812">Transmembrane</keyword>
<dbReference type="CDD" id="cd06225">
    <property type="entry name" value="HAMP"/>
    <property type="match status" value="1"/>
</dbReference>
<dbReference type="PROSITE" id="PS50885">
    <property type="entry name" value="HAMP"/>
    <property type="match status" value="1"/>
</dbReference>
<evidence type="ECO:0000259" key="13">
    <source>
        <dbReference type="PROSITE" id="PS50192"/>
    </source>
</evidence>
<feature type="domain" description="T-SNARE coiled-coil homology" evidence="13">
    <location>
        <begin position="628"/>
        <end position="690"/>
    </location>
</feature>
<keyword evidence="2" id="KW-1003">Cell membrane</keyword>
<dbReference type="Gene3D" id="1.10.287.950">
    <property type="entry name" value="Methyl-accepting chemotaxis protein"/>
    <property type="match status" value="1"/>
</dbReference>
<keyword evidence="16" id="KW-1185">Reference proteome</keyword>
<comment type="similarity">
    <text evidence="9">Belongs to the methyl-accepting chemotaxis (MCP) protein family.</text>
</comment>
<dbReference type="Pfam" id="PF00672">
    <property type="entry name" value="HAMP"/>
    <property type="match status" value="1"/>
</dbReference>